<reference evidence="8 9" key="1">
    <citation type="submission" date="2020-07" db="EMBL/GenBank/DDBJ databases">
        <authorList>
            <person name="Feng X."/>
        </authorList>
    </citation>
    <scope>NUCLEOTIDE SEQUENCE [LARGE SCALE GENOMIC DNA]</scope>
    <source>
        <strain evidence="8 9">JCM23202</strain>
    </source>
</reference>
<evidence type="ECO:0000256" key="1">
    <source>
        <dbReference type="ARBA" id="ARBA00022679"/>
    </source>
</evidence>
<dbReference type="InterPro" id="IPR017441">
    <property type="entry name" value="Protein_kinase_ATP_BS"/>
</dbReference>
<dbReference type="Proteomes" id="UP000526501">
    <property type="component" value="Unassembled WGS sequence"/>
</dbReference>
<dbReference type="SUPFAM" id="SSF50978">
    <property type="entry name" value="WD40 repeat-like"/>
    <property type="match status" value="1"/>
</dbReference>
<keyword evidence="1" id="KW-0808">Transferase</keyword>
<dbReference type="AlphaFoldDB" id="A0A7X1BAL1"/>
<dbReference type="PANTHER" id="PTHR43289:SF6">
    <property type="entry name" value="SERINE_THREONINE-PROTEIN KINASE NEKL-3"/>
    <property type="match status" value="1"/>
</dbReference>
<evidence type="ECO:0000256" key="2">
    <source>
        <dbReference type="ARBA" id="ARBA00022741"/>
    </source>
</evidence>
<dbReference type="GO" id="GO:0004674">
    <property type="term" value="F:protein serine/threonine kinase activity"/>
    <property type="evidence" value="ECO:0007669"/>
    <property type="project" value="TreeGrafter"/>
</dbReference>
<keyword evidence="4 6" id="KW-0067">ATP-binding</keyword>
<proteinExistence type="predicted"/>
<sequence length="949" mass="104300">MPHPLGDSPEIPDYILLRKIGSGSYGDVYLARGVTGLFRAVKVVYKSRFPDSVPFEREMRGLEKFARISLIETSQLAVLHIGKSNDGSYFYYVMELADDIVKRQEIEPENYKPLTLREHSEKKQTLAINDCLRIGIQLATALKSLHRYGLVHRDIKPSNIVYVNGIPKLADIGLVAQSSQELSIVGTEGYLAPEGPGSPQADLFALGKVLYEIATGLDRKRFPMLPDKLSSHPEQSLLLEFNEVLLKTCDPRMEKRYADAADLLDALHLIQAGKSLRRLNFAEKSLKTAAKWITLLAVVATIAVSGAFLERRRANASEKLLQYAAALTQARSSIAQGDLGFARNRLRLGKELRKASSDGFEWRALNMLAQGTGSTLFRPKGPRIMKLDSTSDGQLFAVHDYSTDVNVYSTETLEQIATISGVSELGGITPSGSHMFGANLSGRATLWSIEAEPIISIICDDEGRFRPLGIDHSETCFGLIDGQSNKLVRIRPKHRPQILNLALPNQDTAQWQLFRSAVSTKGETIIAWVSLVEATPKFLVTHADSKFSASSQYLPDRPHSVGFDETGPWICLAEEGTLLRKSNEKQFEPDKSSPFPALTSHRVILPDGAEIIVHAEKATFRHSDKNTILAGHASDITSVTSTGTVFITGSEDGEIRIWPLNNIEQKQARFQAWNAHGKYELLAFTHDGRIAVRSGEKECAILNSDTLALETTKPGVFDFLEKADGTEIALSSDGIVLLEDTKSGEGSIIQEGAFLRVFSSPNNRADFAISSKGSLYRIKGNQVTKLNLPFDWSSIVSIETEDSGSFVWAVDSFRTLSLWDLNLNSQRWAIDLGALSPEIVYNAVDDTLYILLSNGQVQHRDAQTGDLLAEQSTGSPSPECLVISPLENRLLVGGREGLIHVLSLDQLAYLAALPVTDSLPVHTIALNKDVTRLAILGKSGPVRVIKADY</sequence>
<comment type="caution">
    <text evidence="8">The sequence shown here is derived from an EMBL/GenBank/DDBJ whole genome shotgun (WGS) entry which is preliminary data.</text>
</comment>
<dbReference type="PROSITE" id="PS00107">
    <property type="entry name" value="PROTEIN_KINASE_ATP"/>
    <property type="match status" value="1"/>
</dbReference>
<feature type="binding site" evidence="6">
    <location>
        <position position="42"/>
    </location>
    <ligand>
        <name>ATP</name>
        <dbReference type="ChEBI" id="CHEBI:30616"/>
    </ligand>
</feature>
<dbReference type="InterPro" id="IPR015943">
    <property type="entry name" value="WD40/YVTN_repeat-like_dom_sf"/>
</dbReference>
<keyword evidence="9" id="KW-1185">Reference proteome</keyword>
<dbReference type="SUPFAM" id="SSF56112">
    <property type="entry name" value="Protein kinase-like (PK-like)"/>
    <property type="match status" value="1"/>
</dbReference>
<dbReference type="Gene3D" id="1.10.510.10">
    <property type="entry name" value="Transferase(Phosphotransferase) domain 1"/>
    <property type="match status" value="1"/>
</dbReference>
<dbReference type="PROSITE" id="PS50294">
    <property type="entry name" value="WD_REPEATS_REGION"/>
    <property type="match status" value="1"/>
</dbReference>
<dbReference type="SUPFAM" id="SSF50969">
    <property type="entry name" value="YVTN repeat-like/Quinoprotein amine dehydrogenase"/>
    <property type="match status" value="1"/>
</dbReference>
<accession>A0A7X1BAL1</accession>
<dbReference type="PANTHER" id="PTHR43289">
    <property type="entry name" value="MITOGEN-ACTIVATED PROTEIN KINASE KINASE KINASE 20-RELATED"/>
    <property type="match status" value="1"/>
</dbReference>
<dbReference type="SMART" id="SM00220">
    <property type="entry name" value="S_TKc"/>
    <property type="match status" value="1"/>
</dbReference>
<feature type="domain" description="Protein kinase" evidence="7">
    <location>
        <begin position="14"/>
        <end position="293"/>
    </location>
</feature>
<dbReference type="Gene3D" id="2.130.10.10">
    <property type="entry name" value="YVTN repeat-like/Quinoprotein amine dehydrogenase"/>
    <property type="match status" value="2"/>
</dbReference>
<keyword evidence="3 8" id="KW-0418">Kinase</keyword>
<protein>
    <submittedName>
        <fullName evidence="8">Protein kinase</fullName>
    </submittedName>
</protein>
<dbReference type="RefSeq" id="WP_185661370.1">
    <property type="nucleotide sequence ID" value="NZ_CAWPOO010000013.1"/>
</dbReference>
<dbReference type="InterPro" id="IPR008271">
    <property type="entry name" value="Ser/Thr_kinase_AS"/>
</dbReference>
<dbReference type="Gene3D" id="3.30.200.20">
    <property type="entry name" value="Phosphorylase Kinase, domain 1"/>
    <property type="match status" value="1"/>
</dbReference>
<dbReference type="PROSITE" id="PS00108">
    <property type="entry name" value="PROTEIN_KINASE_ST"/>
    <property type="match status" value="1"/>
</dbReference>
<dbReference type="GO" id="GO:0005524">
    <property type="term" value="F:ATP binding"/>
    <property type="evidence" value="ECO:0007669"/>
    <property type="project" value="UniProtKB-UniRule"/>
</dbReference>
<evidence type="ECO:0000256" key="6">
    <source>
        <dbReference type="PROSITE-ProRule" id="PRU10141"/>
    </source>
</evidence>
<dbReference type="InterPro" id="IPR036322">
    <property type="entry name" value="WD40_repeat_dom_sf"/>
</dbReference>
<keyword evidence="2 6" id="KW-0547">Nucleotide-binding</keyword>
<dbReference type="InterPro" id="IPR001680">
    <property type="entry name" value="WD40_rpt"/>
</dbReference>
<evidence type="ECO:0000313" key="9">
    <source>
        <dbReference type="Proteomes" id="UP000526501"/>
    </source>
</evidence>
<evidence type="ECO:0000256" key="3">
    <source>
        <dbReference type="ARBA" id="ARBA00022777"/>
    </source>
</evidence>
<gene>
    <name evidence="8" type="ORF">H5P27_15630</name>
</gene>
<evidence type="ECO:0000259" key="7">
    <source>
        <dbReference type="PROSITE" id="PS50011"/>
    </source>
</evidence>
<dbReference type="PROSITE" id="PS50082">
    <property type="entry name" value="WD_REPEATS_2"/>
    <property type="match status" value="1"/>
</dbReference>
<organism evidence="8 9">
    <name type="scientific">Pelagicoccus albus</name>
    <dbReference type="NCBI Taxonomy" id="415222"/>
    <lineage>
        <taxon>Bacteria</taxon>
        <taxon>Pseudomonadati</taxon>
        <taxon>Verrucomicrobiota</taxon>
        <taxon>Opitutia</taxon>
        <taxon>Puniceicoccales</taxon>
        <taxon>Pelagicoccaceae</taxon>
        <taxon>Pelagicoccus</taxon>
    </lineage>
</organism>
<keyword evidence="5" id="KW-0853">WD repeat</keyword>
<dbReference type="PROSITE" id="PS50011">
    <property type="entry name" value="PROTEIN_KINASE_DOM"/>
    <property type="match status" value="1"/>
</dbReference>
<dbReference type="EMBL" id="JACHVC010000013">
    <property type="protein sequence ID" value="MBC2607483.1"/>
    <property type="molecule type" value="Genomic_DNA"/>
</dbReference>
<dbReference type="Pfam" id="PF00069">
    <property type="entry name" value="Pkinase"/>
    <property type="match status" value="1"/>
</dbReference>
<dbReference type="InterPro" id="IPR000719">
    <property type="entry name" value="Prot_kinase_dom"/>
</dbReference>
<dbReference type="SMART" id="SM00320">
    <property type="entry name" value="WD40"/>
    <property type="match status" value="2"/>
</dbReference>
<evidence type="ECO:0000256" key="5">
    <source>
        <dbReference type="PROSITE-ProRule" id="PRU00221"/>
    </source>
</evidence>
<evidence type="ECO:0000256" key="4">
    <source>
        <dbReference type="ARBA" id="ARBA00022840"/>
    </source>
</evidence>
<feature type="repeat" description="WD" evidence="5">
    <location>
        <begin position="629"/>
        <end position="668"/>
    </location>
</feature>
<evidence type="ECO:0000313" key="8">
    <source>
        <dbReference type="EMBL" id="MBC2607483.1"/>
    </source>
</evidence>
<dbReference type="Pfam" id="PF00400">
    <property type="entry name" value="WD40"/>
    <property type="match status" value="1"/>
</dbReference>
<dbReference type="InterPro" id="IPR011044">
    <property type="entry name" value="Quino_amine_DH_bsu"/>
</dbReference>
<name>A0A7X1BAL1_9BACT</name>
<dbReference type="InterPro" id="IPR011009">
    <property type="entry name" value="Kinase-like_dom_sf"/>
</dbReference>